<gene>
    <name evidence="2" type="ORF">HPLM_LOCUS18344</name>
</gene>
<dbReference type="WBParaSite" id="HPLM_0001835201-mRNA-1">
    <property type="protein sequence ID" value="HPLM_0001835201-mRNA-1"/>
    <property type="gene ID" value="HPLM_0001835201"/>
</dbReference>
<evidence type="ECO:0000313" key="3">
    <source>
        <dbReference type="Proteomes" id="UP000268014"/>
    </source>
</evidence>
<evidence type="ECO:0000313" key="4">
    <source>
        <dbReference type="WBParaSite" id="HPLM_0001835201-mRNA-1"/>
    </source>
</evidence>
<dbReference type="OrthoDB" id="5851208at2759"/>
<sequence>MSNCDAFPFFSLPYDLRLEVLSKLAVRDLLNARLACSTMNELIEGHRFSFPPRLFDEVELHPPCQEANGKTHMVYNEEQFVKLFKNGEIGGLTISFLEITSSFLYSLERAVRRNRIRVQRLSLSQCQISIDATSFAHLVEVMDAFELSIVHSIAVEETFSSELAAHPTIRKLDRFGMLLPANVSDNYLLESRNEWLAVVGTNITTAAIKQFVEDWVECRRSFEYIALELPTEIDADDILGNVECEYVEGNWSIRNKRGEIRTVGVCEKCIQIFSDDAMMIIEHNLQELS</sequence>
<dbReference type="Pfam" id="PF00646">
    <property type="entry name" value="F-box"/>
    <property type="match status" value="1"/>
</dbReference>
<proteinExistence type="predicted"/>
<dbReference type="AlphaFoldDB" id="A0A0N4X1Y6"/>
<dbReference type="PROSITE" id="PS50181">
    <property type="entry name" value="FBOX"/>
    <property type="match status" value="1"/>
</dbReference>
<dbReference type="CDD" id="cd09917">
    <property type="entry name" value="F-box_SF"/>
    <property type="match status" value="1"/>
</dbReference>
<reference evidence="2 3" key="2">
    <citation type="submission" date="2018-11" db="EMBL/GenBank/DDBJ databases">
        <authorList>
            <consortium name="Pathogen Informatics"/>
        </authorList>
    </citation>
    <scope>NUCLEOTIDE SEQUENCE [LARGE SCALE GENOMIC DNA]</scope>
    <source>
        <strain evidence="2 3">MHpl1</strain>
    </source>
</reference>
<organism evidence="4">
    <name type="scientific">Haemonchus placei</name>
    <name type="common">Barber's pole worm</name>
    <dbReference type="NCBI Taxonomy" id="6290"/>
    <lineage>
        <taxon>Eukaryota</taxon>
        <taxon>Metazoa</taxon>
        <taxon>Ecdysozoa</taxon>
        <taxon>Nematoda</taxon>
        <taxon>Chromadorea</taxon>
        <taxon>Rhabditida</taxon>
        <taxon>Rhabditina</taxon>
        <taxon>Rhabditomorpha</taxon>
        <taxon>Strongyloidea</taxon>
        <taxon>Trichostrongylidae</taxon>
        <taxon>Haemonchus</taxon>
    </lineage>
</organism>
<dbReference type="EMBL" id="UZAF01020502">
    <property type="protein sequence ID" value="VDO70478.1"/>
    <property type="molecule type" value="Genomic_DNA"/>
</dbReference>
<protein>
    <submittedName>
        <fullName evidence="4">F-box domain-containing protein</fullName>
    </submittedName>
</protein>
<feature type="domain" description="F-box" evidence="1">
    <location>
        <begin position="6"/>
        <end position="58"/>
    </location>
</feature>
<dbReference type="InterPro" id="IPR001810">
    <property type="entry name" value="F-box_dom"/>
</dbReference>
<accession>A0A0N4X1Y6</accession>
<reference evidence="4" key="1">
    <citation type="submission" date="2017-02" db="UniProtKB">
        <authorList>
            <consortium name="WormBaseParasite"/>
        </authorList>
    </citation>
    <scope>IDENTIFICATION</scope>
</reference>
<evidence type="ECO:0000259" key="1">
    <source>
        <dbReference type="PROSITE" id="PS50181"/>
    </source>
</evidence>
<evidence type="ECO:0000313" key="2">
    <source>
        <dbReference type="EMBL" id="VDO70478.1"/>
    </source>
</evidence>
<dbReference type="SUPFAM" id="SSF81383">
    <property type="entry name" value="F-box domain"/>
    <property type="match status" value="1"/>
</dbReference>
<dbReference type="InterPro" id="IPR036047">
    <property type="entry name" value="F-box-like_dom_sf"/>
</dbReference>
<name>A0A0N4X1Y6_HAEPC</name>
<dbReference type="Proteomes" id="UP000268014">
    <property type="component" value="Unassembled WGS sequence"/>
</dbReference>
<keyword evidence="3" id="KW-1185">Reference proteome</keyword>